<dbReference type="AlphaFoldDB" id="A0AAD8DUE2"/>
<dbReference type="SUPFAM" id="SSF57903">
    <property type="entry name" value="FYVE/PHD zinc finger"/>
    <property type="match status" value="1"/>
</dbReference>
<dbReference type="Gene3D" id="3.30.40.10">
    <property type="entry name" value="Zinc/RING finger domain, C3HC4 (zinc finger)"/>
    <property type="match status" value="1"/>
</dbReference>
<keyword evidence="2 4" id="KW-0863">Zinc-finger</keyword>
<name>A0AAD8DUE2_MYTSE</name>
<dbReference type="InterPro" id="IPR019787">
    <property type="entry name" value="Znf_PHD-finger"/>
</dbReference>
<evidence type="ECO:0000259" key="7">
    <source>
        <dbReference type="PROSITE" id="PS50016"/>
    </source>
</evidence>
<gene>
    <name evidence="8" type="ORF">PYW07_003731</name>
</gene>
<evidence type="ECO:0000256" key="5">
    <source>
        <dbReference type="SAM" id="Coils"/>
    </source>
</evidence>
<sequence>MDTKCSGCDDVIKDYLHMQCSSDKCKKNYHSKCLALTEAQFKAFTQDYLNRWICPECVCTTPKTGNNAETPIRGNTMMHDTFSPSYVNTERGSGRRNPKERTVTDNGNQMLDELREFRLEVKTRLDEQMKESILLRNQLVNTETELKYVKSILKVVQEKANKVDILETRINELLRKNEQLQSMVTNTNKKEKSETDRKHNTPVMSFAKVVTQNQTEVIRSLPAKECVAMKSADIAMSRETPKTGNVSFEESVYIKQKERNSGTEEKWTVVNRKKNKYPNSEVRKGGSKEPTEIQGTEKFKYLHVWRLQKETTLENLENHVKKLYGEKLVQIKIEKIKHKTERDYASFIIGVPESKYEILCQPESWAVNIEFCEWVWFRRHTNKPKPPE</sequence>
<feature type="coiled-coil region" evidence="5">
    <location>
        <begin position="156"/>
        <end position="190"/>
    </location>
</feature>
<dbReference type="GO" id="GO:0008270">
    <property type="term" value="F:zinc ion binding"/>
    <property type="evidence" value="ECO:0007669"/>
    <property type="project" value="UniProtKB-KW"/>
</dbReference>
<dbReference type="InterPro" id="IPR011011">
    <property type="entry name" value="Znf_FYVE_PHD"/>
</dbReference>
<evidence type="ECO:0000256" key="2">
    <source>
        <dbReference type="ARBA" id="ARBA00022771"/>
    </source>
</evidence>
<dbReference type="InterPro" id="IPR019786">
    <property type="entry name" value="Zinc_finger_PHD-type_CS"/>
</dbReference>
<evidence type="ECO:0000256" key="3">
    <source>
        <dbReference type="ARBA" id="ARBA00022833"/>
    </source>
</evidence>
<evidence type="ECO:0000256" key="1">
    <source>
        <dbReference type="ARBA" id="ARBA00022723"/>
    </source>
</evidence>
<reference evidence="8" key="1">
    <citation type="submission" date="2023-03" db="EMBL/GenBank/DDBJ databases">
        <title>Chromosome-level genomes of two armyworms, Mythimna separata and Mythimna loreyi, provide insights into the biosynthesis and reception of sex pheromones.</title>
        <authorList>
            <person name="Zhao H."/>
        </authorList>
    </citation>
    <scope>NUCLEOTIDE SEQUENCE</scope>
    <source>
        <strain evidence="8">BeijingLab</strain>
        <tissue evidence="8">Pupa</tissue>
    </source>
</reference>
<dbReference type="InterPro" id="IPR013083">
    <property type="entry name" value="Znf_RING/FYVE/PHD"/>
</dbReference>
<evidence type="ECO:0000313" key="9">
    <source>
        <dbReference type="Proteomes" id="UP001231518"/>
    </source>
</evidence>
<dbReference type="PROSITE" id="PS01359">
    <property type="entry name" value="ZF_PHD_1"/>
    <property type="match status" value="1"/>
</dbReference>
<keyword evidence="5" id="KW-0175">Coiled coil</keyword>
<evidence type="ECO:0000256" key="6">
    <source>
        <dbReference type="SAM" id="MobiDB-lite"/>
    </source>
</evidence>
<keyword evidence="3" id="KW-0862">Zinc</keyword>
<feature type="region of interest" description="Disordered" evidence="6">
    <location>
        <begin position="86"/>
        <end position="105"/>
    </location>
</feature>
<evidence type="ECO:0000256" key="4">
    <source>
        <dbReference type="PROSITE-ProRule" id="PRU00146"/>
    </source>
</evidence>
<protein>
    <recommendedName>
        <fullName evidence="7">PHD-type domain-containing protein</fullName>
    </recommendedName>
</protein>
<comment type="caution">
    <text evidence="8">The sequence shown here is derived from an EMBL/GenBank/DDBJ whole genome shotgun (WGS) entry which is preliminary data.</text>
</comment>
<keyword evidence="1" id="KW-0479">Metal-binding</keyword>
<dbReference type="Proteomes" id="UP001231518">
    <property type="component" value="Chromosome 15"/>
</dbReference>
<organism evidence="8 9">
    <name type="scientific">Mythimna separata</name>
    <name type="common">Oriental armyworm</name>
    <name type="synonym">Pseudaletia separata</name>
    <dbReference type="NCBI Taxonomy" id="271217"/>
    <lineage>
        <taxon>Eukaryota</taxon>
        <taxon>Metazoa</taxon>
        <taxon>Ecdysozoa</taxon>
        <taxon>Arthropoda</taxon>
        <taxon>Hexapoda</taxon>
        <taxon>Insecta</taxon>
        <taxon>Pterygota</taxon>
        <taxon>Neoptera</taxon>
        <taxon>Endopterygota</taxon>
        <taxon>Lepidoptera</taxon>
        <taxon>Glossata</taxon>
        <taxon>Ditrysia</taxon>
        <taxon>Noctuoidea</taxon>
        <taxon>Noctuidae</taxon>
        <taxon>Noctuinae</taxon>
        <taxon>Hadenini</taxon>
        <taxon>Mythimna</taxon>
    </lineage>
</organism>
<keyword evidence="9" id="KW-1185">Reference proteome</keyword>
<proteinExistence type="predicted"/>
<feature type="domain" description="PHD-type" evidence="7">
    <location>
        <begin position="2"/>
        <end position="60"/>
    </location>
</feature>
<evidence type="ECO:0000313" key="8">
    <source>
        <dbReference type="EMBL" id="KAJ8722551.1"/>
    </source>
</evidence>
<dbReference type="PROSITE" id="PS50016">
    <property type="entry name" value="ZF_PHD_2"/>
    <property type="match status" value="1"/>
</dbReference>
<dbReference type="EMBL" id="JARGEI010000012">
    <property type="protein sequence ID" value="KAJ8722551.1"/>
    <property type="molecule type" value="Genomic_DNA"/>
</dbReference>
<accession>A0AAD8DUE2</accession>
<dbReference type="CDD" id="cd15489">
    <property type="entry name" value="PHD_SF"/>
    <property type="match status" value="1"/>
</dbReference>